<evidence type="ECO:0000313" key="4">
    <source>
        <dbReference type="EMBL" id="QEX14797.1"/>
    </source>
</evidence>
<dbReference type="EMBL" id="CP042906">
    <property type="protein sequence ID" value="QEX14797.1"/>
    <property type="molecule type" value="Genomic_DNA"/>
</dbReference>
<dbReference type="InterPro" id="IPR049544">
    <property type="entry name" value="SoxE-like_C"/>
</dbReference>
<dbReference type="SUPFAM" id="SSF49503">
    <property type="entry name" value="Cupredoxins"/>
    <property type="match status" value="1"/>
</dbReference>
<evidence type="ECO:0000256" key="2">
    <source>
        <dbReference type="SAM" id="SignalP"/>
    </source>
</evidence>
<dbReference type="InterPro" id="IPR008972">
    <property type="entry name" value="Cupredoxin"/>
</dbReference>
<keyword evidence="5" id="KW-1185">Reference proteome</keyword>
<organism evidence="4 5">
    <name type="scientific">Hypericibacter terrae</name>
    <dbReference type="NCBI Taxonomy" id="2602015"/>
    <lineage>
        <taxon>Bacteria</taxon>
        <taxon>Pseudomonadati</taxon>
        <taxon>Pseudomonadota</taxon>
        <taxon>Alphaproteobacteria</taxon>
        <taxon>Rhodospirillales</taxon>
        <taxon>Dongiaceae</taxon>
        <taxon>Hypericibacter</taxon>
    </lineage>
</organism>
<feature type="chain" id="PRO_5023806188" description="Sulfocyanin-like C-terminal domain-containing protein" evidence="2">
    <location>
        <begin position="28"/>
        <end position="164"/>
    </location>
</feature>
<feature type="domain" description="Sulfocyanin-like C-terminal" evidence="3">
    <location>
        <begin position="136"/>
        <end position="163"/>
    </location>
</feature>
<dbReference type="GO" id="GO:0046872">
    <property type="term" value="F:metal ion binding"/>
    <property type="evidence" value="ECO:0007669"/>
    <property type="project" value="UniProtKB-KW"/>
</dbReference>
<proteinExistence type="predicted"/>
<dbReference type="InterPro" id="IPR033138">
    <property type="entry name" value="Cu_oxidase_CS"/>
</dbReference>
<name>A0A5J6MCV1_9PROT</name>
<sequence length="164" mass="17288">MRAFRLAFLLPLGSIALAATLSGSAMAASTVNVTLWDKGTNADMATNLGMNMGGSDMSKATMGVRAVPAAVKAGEVTFEVTNNSSETIHEMIVVPVHDAKSPLPYNEAENRVDEDAAGHLGEVSELDPGKAGALRLKLKPGKYLLFCNIPGHFANGMWTEVTVQ</sequence>
<protein>
    <recommendedName>
        <fullName evidence="3">Sulfocyanin-like C-terminal domain-containing protein</fullName>
    </recommendedName>
</protein>
<reference evidence="4 5" key="1">
    <citation type="submission" date="2019-08" db="EMBL/GenBank/DDBJ databases">
        <title>Hyperibacter terrae gen. nov., sp. nov. and Hyperibacter viscosus sp. nov., two new members in the family Rhodospirillaceae isolated from the rhizosphere of Hypericum perforatum.</title>
        <authorList>
            <person name="Noviana Z."/>
        </authorList>
    </citation>
    <scope>NUCLEOTIDE SEQUENCE [LARGE SCALE GENOMIC DNA]</scope>
    <source>
        <strain evidence="4 5">R5913</strain>
    </source>
</reference>
<dbReference type="Pfam" id="PF06525">
    <property type="entry name" value="SoxE"/>
    <property type="match status" value="1"/>
</dbReference>
<dbReference type="KEGG" id="htq:FRZ44_00720"/>
<accession>A0A5J6MCV1</accession>
<evidence type="ECO:0000256" key="1">
    <source>
        <dbReference type="ARBA" id="ARBA00022723"/>
    </source>
</evidence>
<dbReference type="AlphaFoldDB" id="A0A5J6MCV1"/>
<dbReference type="PROSITE" id="PS00079">
    <property type="entry name" value="MULTICOPPER_OXIDASE1"/>
    <property type="match status" value="1"/>
</dbReference>
<evidence type="ECO:0000259" key="3">
    <source>
        <dbReference type="Pfam" id="PF06525"/>
    </source>
</evidence>
<dbReference type="Proteomes" id="UP000326202">
    <property type="component" value="Chromosome"/>
</dbReference>
<dbReference type="Gene3D" id="2.60.40.420">
    <property type="entry name" value="Cupredoxins - blue copper proteins"/>
    <property type="match status" value="1"/>
</dbReference>
<evidence type="ECO:0000313" key="5">
    <source>
        <dbReference type="Proteomes" id="UP000326202"/>
    </source>
</evidence>
<gene>
    <name evidence="4" type="ORF">FRZ44_00720</name>
</gene>
<keyword evidence="2" id="KW-0732">Signal</keyword>
<keyword evidence="1" id="KW-0479">Metal-binding</keyword>
<feature type="signal peptide" evidence="2">
    <location>
        <begin position="1"/>
        <end position="27"/>
    </location>
</feature>